<name>X6MM46_RETFI</name>
<gene>
    <name evidence="3" type="ORF">RFI_22477</name>
</gene>
<protein>
    <recommendedName>
        <fullName evidence="2">BAH domain-containing protein</fullName>
    </recommendedName>
</protein>
<organism evidence="3 4">
    <name type="scientific">Reticulomyxa filosa</name>
    <dbReference type="NCBI Taxonomy" id="46433"/>
    <lineage>
        <taxon>Eukaryota</taxon>
        <taxon>Sar</taxon>
        <taxon>Rhizaria</taxon>
        <taxon>Retaria</taxon>
        <taxon>Foraminifera</taxon>
        <taxon>Monothalamids</taxon>
        <taxon>Reticulomyxidae</taxon>
        <taxon>Reticulomyxa</taxon>
    </lineage>
</organism>
<reference evidence="3 4" key="1">
    <citation type="journal article" date="2013" name="Curr. Biol.">
        <title>The Genome of the Foraminiferan Reticulomyxa filosa.</title>
        <authorList>
            <person name="Glockner G."/>
            <person name="Hulsmann N."/>
            <person name="Schleicher M."/>
            <person name="Noegel A.A."/>
            <person name="Eichinger L."/>
            <person name="Gallinger C."/>
            <person name="Pawlowski J."/>
            <person name="Sierra R."/>
            <person name="Euteneuer U."/>
            <person name="Pillet L."/>
            <person name="Moustafa A."/>
            <person name="Platzer M."/>
            <person name="Groth M."/>
            <person name="Szafranski K."/>
            <person name="Schliwa M."/>
        </authorList>
    </citation>
    <scope>NUCLEOTIDE SEQUENCE [LARGE SCALE GENOMIC DNA]</scope>
</reference>
<proteinExistence type="predicted"/>
<dbReference type="AlphaFoldDB" id="X6MM46"/>
<evidence type="ECO:0000259" key="2">
    <source>
        <dbReference type="PROSITE" id="PS51038"/>
    </source>
</evidence>
<dbReference type="Proteomes" id="UP000023152">
    <property type="component" value="Unassembled WGS sequence"/>
</dbReference>
<dbReference type="EMBL" id="ASPP01019678">
    <property type="protein sequence ID" value="ETO14894.1"/>
    <property type="molecule type" value="Genomic_DNA"/>
</dbReference>
<feature type="domain" description="BAH" evidence="2">
    <location>
        <begin position="701"/>
        <end position="825"/>
    </location>
</feature>
<sequence>MLCYVFSGRHFMTASLYNENTEQVVKPLSNQDVPWEFFDKEALYKIAVSAWTCCRNLEVENEEITQKLVLSNNQHLSKLRQEMIVIETNIRFFVISRIEIDIFNPLFFSESKAFEEQVKRREKEISQKMIEIEKSSQHIEKLVHENERLSDEVKRFKANQVEIQSECQLHMRKFQQQETNEKKFHEKFLQAQSETATETEKWQVKYATLEHQIHNIEEQRKQQIETLEKKIKITTEEKNVLCQSIDSIVVERNDFRSKLDALREKYESLKSICQGLNSQAQCYQQQFDAWVSIRLFLFIFFTVRVINILINMEKIRQANEKIALEKKLTEFHTQICEKENLIKQLNSKLAKKDKEQAENITKWDKLKSEVMVIHANVCQVTTELKNEKIKQSFDIQQLIAKTSQAIKEEVWKTAVEQTKASFKCEKEDLERNHQEKIEEHQNVIKKLNEEIQQLKCLQNATCDNVPSDVLAHYFQKEKRKREASVELLPNKKKRMVAKMQRQKTASSLETKKINITEEKWFPNNGDIVNTIGRLTTLNTEILSSDIDKPSNTLKNPPISLDRKRQPTNLDCVALDILSTDEEDSVKGNKRTNTSISSKTQIIIPDTPFIQSNSKHSKDTSMRPTLRRRGLTTSDIKNDVTNKFIKHEKNDKEKNTTAYNENYHKNSINQSTSSEAVICWCGKPTRESKGRVYYKKVWINGIKYRQYDKCQIKYPGDQIWLAKIVGMFEEKKSGKKFMKNLWYWDRRDLLNNGLKETQLPKESFPNERFECMQSNTDINPLSLIEAKVTILHKSQLPPNFTINGKHPVYFTRYFFDLATHEIVPQTVNLLRLYYFLFSSIYYSHCFQLS</sequence>
<feature type="coiled-coil region" evidence="1">
    <location>
        <begin position="132"/>
        <end position="166"/>
    </location>
</feature>
<dbReference type="OrthoDB" id="787137at2759"/>
<dbReference type="PROSITE" id="PS51038">
    <property type="entry name" value="BAH"/>
    <property type="match status" value="1"/>
</dbReference>
<feature type="coiled-coil region" evidence="1">
    <location>
        <begin position="412"/>
        <end position="464"/>
    </location>
</feature>
<dbReference type="Gene3D" id="2.30.30.490">
    <property type="match status" value="1"/>
</dbReference>
<dbReference type="InterPro" id="IPR001025">
    <property type="entry name" value="BAH_dom"/>
</dbReference>
<evidence type="ECO:0000313" key="4">
    <source>
        <dbReference type="Proteomes" id="UP000023152"/>
    </source>
</evidence>
<dbReference type="InterPro" id="IPR043151">
    <property type="entry name" value="BAH_sf"/>
</dbReference>
<keyword evidence="1" id="KW-0175">Coiled coil</keyword>
<dbReference type="GO" id="GO:0003682">
    <property type="term" value="F:chromatin binding"/>
    <property type="evidence" value="ECO:0007669"/>
    <property type="project" value="InterPro"/>
</dbReference>
<feature type="coiled-coil region" evidence="1">
    <location>
        <begin position="199"/>
        <end position="279"/>
    </location>
</feature>
<accession>X6MM46</accession>
<evidence type="ECO:0000256" key="1">
    <source>
        <dbReference type="SAM" id="Coils"/>
    </source>
</evidence>
<comment type="caution">
    <text evidence="3">The sequence shown here is derived from an EMBL/GenBank/DDBJ whole genome shotgun (WGS) entry which is preliminary data.</text>
</comment>
<evidence type="ECO:0000313" key="3">
    <source>
        <dbReference type="EMBL" id="ETO14894.1"/>
    </source>
</evidence>
<keyword evidence="4" id="KW-1185">Reference proteome</keyword>